<gene>
    <name evidence="1" type="ORF">M9799_04200</name>
</gene>
<keyword evidence="2" id="KW-1185">Reference proteome</keyword>
<protein>
    <submittedName>
        <fullName evidence="1">Uncharacterized protein</fullName>
    </submittedName>
</protein>
<evidence type="ECO:0000313" key="2">
    <source>
        <dbReference type="Proteomes" id="UP001162800"/>
    </source>
</evidence>
<dbReference type="Proteomes" id="UP001162800">
    <property type="component" value="Chromosome"/>
</dbReference>
<organism evidence="1 2">
    <name type="scientific">Comamonas endophytica</name>
    <dbReference type="NCBI Taxonomy" id="2949090"/>
    <lineage>
        <taxon>Bacteria</taxon>
        <taxon>Pseudomonadati</taxon>
        <taxon>Pseudomonadota</taxon>
        <taxon>Betaproteobacteria</taxon>
        <taxon>Burkholderiales</taxon>
        <taxon>Comamonadaceae</taxon>
        <taxon>Comamonas</taxon>
    </lineage>
</organism>
<name>A0ABY6GBM4_9BURK</name>
<dbReference type="RefSeq" id="WP_231044011.1">
    <property type="nucleotide sequence ID" value="NZ_CP106881.1"/>
</dbReference>
<evidence type="ECO:0000313" key="1">
    <source>
        <dbReference type="EMBL" id="UYG52453.1"/>
    </source>
</evidence>
<proteinExistence type="predicted"/>
<sequence>MPFLYNGANALWNTAASYCPSAVKYCQDNNISWSTIGNVASELASVFAGGPLSAVHQSGKATMTAAASAVASVVPAWTLGAKDLVSQAAHSALAAPHAWYFGGDPAKGGTSTTMTRDLAMAAGTQALQLGGQALKSVCTVFYIKAAEFAHEVTATLDQLENRLLGPDIFLEAEGAVFTVPAFGAGEDSDLLAGNGVAAYFGNHGHGAQGFAQRGQAPMAVHDDFAMEGAPPVCLAGIGTDMPAC</sequence>
<dbReference type="EMBL" id="CP106881">
    <property type="protein sequence ID" value="UYG52453.1"/>
    <property type="molecule type" value="Genomic_DNA"/>
</dbReference>
<reference evidence="1" key="1">
    <citation type="submission" date="2022-09" db="EMBL/GenBank/DDBJ databases">
        <title>The complete genome of Acidovorax sp. 5MLIR.</title>
        <authorList>
            <person name="Liu L."/>
            <person name="Yue J."/>
            <person name="Yang F."/>
            <person name="Yuan J."/>
            <person name="Li L."/>
        </authorList>
    </citation>
    <scope>NUCLEOTIDE SEQUENCE</scope>
    <source>
        <strain evidence="1">5MLIR</strain>
    </source>
</reference>
<accession>A0ABY6GBM4</accession>